<reference evidence="3 4" key="1">
    <citation type="journal article" date="2012" name="Science">
        <title>Ecological populations of bacteria act as socially cohesive units of antibiotic production and resistance.</title>
        <authorList>
            <person name="Cordero O.X."/>
            <person name="Wildschutte H."/>
            <person name="Kirkup B."/>
            <person name="Proehl S."/>
            <person name="Ngo L."/>
            <person name="Hussain F."/>
            <person name="Le Roux F."/>
            <person name="Mincer T."/>
            <person name="Polz M.F."/>
        </authorList>
    </citation>
    <scope>NUCLEOTIDE SEQUENCE [LARGE SCALE GENOMIC DNA]</scope>
    <source>
        <strain evidence="3 4">FF-454</strain>
    </source>
</reference>
<dbReference type="GO" id="GO:0051782">
    <property type="term" value="P:negative regulation of cell division"/>
    <property type="evidence" value="ECO:0007669"/>
    <property type="project" value="TreeGrafter"/>
</dbReference>
<protein>
    <submittedName>
        <fullName evidence="3">Type II secretion protein ATPase</fullName>
    </submittedName>
</protein>
<dbReference type="Gene3D" id="3.40.50.300">
    <property type="entry name" value="P-loop containing nucleotide triphosphate hydrolases"/>
    <property type="match status" value="1"/>
</dbReference>
<comment type="caution">
    <text evidence="3">The sequence shown here is derived from an EMBL/GenBank/DDBJ whole genome shotgun (WGS) entry which is preliminary data.</text>
</comment>
<dbReference type="EMBL" id="AJWN02000058">
    <property type="protein sequence ID" value="OEE60838.1"/>
    <property type="molecule type" value="Genomic_DNA"/>
</dbReference>
<keyword evidence="1" id="KW-0547">Nucleotide-binding</keyword>
<dbReference type="SUPFAM" id="SSF52540">
    <property type="entry name" value="P-loop containing nucleoside triphosphate hydrolases"/>
    <property type="match status" value="1"/>
</dbReference>
<dbReference type="PANTHER" id="PTHR43384:SF6">
    <property type="entry name" value="SEPTUM SITE-DETERMINING PROTEIN MIND HOMOLOG, CHLOROPLASTIC"/>
    <property type="match status" value="1"/>
</dbReference>
<dbReference type="GO" id="GO:0009898">
    <property type="term" value="C:cytoplasmic side of plasma membrane"/>
    <property type="evidence" value="ECO:0007669"/>
    <property type="project" value="TreeGrafter"/>
</dbReference>
<organism evidence="3 4">
    <name type="scientific">Enterovibrio norvegicus FF-454</name>
    <dbReference type="NCBI Taxonomy" id="1185651"/>
    <lineage>
        <taxon>Bacteria</taxon>
        <taxon>Pseudomonadati</taxon>
        <taxon>Pseudomonadota</taxon>
        <taxon>Gammaproteobacteria</taxon>
        <taxon>Vibrionales</taxon>
        <taxon>Vibrionaceae</taxon>
        <taxon>Enterovibrio</taxon>
    </lineage>
</organism>
<dbReference type="GO" id="GO:0016887">
    <property type="term" value="F:ATP hydrolysis activity"/>
    <property type="evidence" value="ECO:0007669"/>
    <property type="project" value="TreeGrafter"/>
</dbReference>
<name>A0A1E5C5Q4_9GAMM</name>
<evidence type="ECO:0000256" key="2">
    <source>
        <dbReference type="ARBA" id="ARBA00022840"/>
    </source>
</evidence>
<dbReference type="Gene3D" id="3.40.50.2300">
    <property type="match status" value="1"/>
</dbReference>
<dbReference type="PANTHER" id="PTHR43384">
    <property type="entry name" value="SEPTUM SITE-DETERMINING PROTEIN MIND HOMOLOG, CHLOROPLASTIC-RELATED"/>
    <property type="match status" value="1"/>
</dbReference>
<dbReference type="GO" id="GO:0005524">
    <property type="term" value="F:ATP binding"/>
    <property type="evidence" value="ECO:0007669"/>
    <property type="project" value="UniProtKB-KW"/>
</dbReference>
<keyword evidence="2" id="KW-0067">ATP-binding</keyword>
<dbReference type="RefSeq" id="WP_016959154.1">
    <property type="nucleotide sequence ID" value="NZ_AJWN02000058.1"/>
</dbReference>
<dbReference type="InterPro" id="IPR050625">
    <property type="entry name" value="ParA/MinD_ATPase"/>
</dbReference>
<dbReference type="GO" id="GO:0005829">
    <property type="term" value="C:cytosol"/>
    <property type="evidence" value="ECO:0007669"/>
    <property type="project" value="TreeGrafter"/>
</dbReference>
<evidence type="ECO:0000313" key="4">
    <source>
        <dbReference type="Proteomes" id="UP000095039"/>
    </source>
</evidence>
<keyword evidence="4" id="KW-1185">Reference proteome</keyword>
<dbReference type="AlphaFoldDB" id="A0A1E5C5Q4"/>
<sequence length="420" mass="47290">MLDFGDLLKKETTDSEPAIGSQHGLKSLQFFRTEEVKILVDETFRFDGHSVPISYAYKFKDIPTQVEEHNAQLVVIDLVGCPDTLKECRQLSARLPSYLSVIILGDVDAISVIRELKSLGFYYLFWPVDKIELAEFVDTVVTRHIEANSLHGRRKAKRIGVIGMRGGVGTTMLTAELSWILSNDKQTSCLVVDHNYLSSNLDIFLGIKNREKRRLNDTETGGGEIDQTSSKNLVTRVSNRLDYLALGLSDERSADLDEMTELVLNYLAPDTNFILDDYSASVGFDIQPRNLLKTLDVAVLVMEPTISCLRETAAMLSKMKKLFEEPEYKRTVRIILVLNNHRASRFNSVTQAEVEKYLDVPVNIVLPYEITVEEALLNGTYLSAGKSKIGTQIKHLCSRIIGEEIAPKRKLFSFTRSSSE</sequence>
<dbReference type="Proteomes" id="UP000095039">
    <property type="component" value="Unassembled WGS sequence"/>
</dbReference>
<gene>
    <name evidence="3" type="ORF">A1OK_09875</name>
</gene>
<proteinExistence type="predicted"/>
<evidence type="ECO:0000313" key="3">
    <source>
        <dbReference type="EMBL" id="OEE60838.1"/>
    </source>
</evidence>
<dbReference type="InterPro" id="IPR027417">
    <property type="entry name" value="P-loop_NTPase"/>
</dbReference>
<evidence type="ECO:0000256" key="1">
    <source>
        <dbReference type="ARBA" id="ARBA00022741"/>
    </source>
</evidence>
<accession>A0A1E5C5Q4</accession>